<protein>
    <submittedName>
        <fullName evidence="1">Uncharacterized protein</fullName>
    </submittedName>
</protein>
<feature type="non-terminal residue" evidence="1">
    <location>
        <position position="347"/>
    </location>
</feature>
<sequence>DSQRHAARRSLIYGGLVETRLNHKRRLSRKYLFVAGKRRAQTGSDSMLDGLKCCLDEIFGGIRIGKYRGKLKWSQKIESTGAENLSENWIELISRSRCIPNSDGSHLHKLREGLSTSAGQLVAARVPGISASRHLSEHLTLLNPLIVQPEVPAESSVVKGCIVRAKPRRSEINDINSSFDRSRGSYQGTTISQFYKLEAYTEKYCLLQQLREKPAVPIIIQILWRELIPAESTSSLVDMHEGRWEDGRKDVSRMTNVRARAIDGDILGELSTNRHFVPVCEPRWKTEMMVKSRRRKWGQFNSMDLEELCGGVQVQISHSILVQKQDKAGRPRPAGVLARRATMVTVR</sequence>
<reference evidence="1" key="1">
    <citation type="submission" date="2023-03" db="EMBL/GenBank/DDBJ databases">
        <title>Massive genome expansion in bonnet fungi (Mycena s.s.) driven by repeated elements and novel gene families across ecological guilds.</title>
        <authorList>
            <consortium name="Lawrence Berkeley National Laboratory"/>
            <person name="Harder C.B."/>
            <person name="Miyauchi S."/>
            <person name="Viragh M."/>
            <person name="Kuo A."/>
            <person name="Thoen E."/>
            <person name="Andreopoulos B."/>
            <person name="Lu D."/>
            <person name="Skrede I."/>
            <person name="Drula E."/>
            <person name="Henrissat B."/>
            <person name="Morin E."/>
            <person name="Kohler A."/>
            <person name="Barry K."/>
            <person name="LaButti K."/>
            <person name="Morin E."/>
            <person name="Salamov A."/>
            <person name="Lipzen A."/>
            <person name="Mereny Z."/>
            <person name="Hegedus B."/>
            <person name="Baldrian P."/>
            <person name="Stursova M."/>
            <person name="Weitz H."/>
            <person name="Taylor A."/>
            <person name="Grigoriev I.V."/>
            <person name="Nagy L.G."/>
            <person name="Martin F."/>
            <person name="Kauserud H."/>
        </authorList>
    </citation>
    <scope>NUCLEOTIDE SEQUENCE</scope>
    <source>
        <strain evidence="1">CBHHK200</strain>
    </source>
</reference>
<keyword evidence="2" id="KW-1185">Reference proteome</keyword>
<dbReference type="Proteomes" id="UP001218188">
    <property type="component" value="Unassembled WGS sequence"/>
</dbReference>
<gene>
    <name evidence="1" type="ORF">C8F04DRAFT_1347226</name>
</gene>
<proteinExistence type="predicted"/>
<comment type="caution">
    <text evidence="1">The sequence shown here is derived from an EMBL/GenBank/DDBJ whole genome shotgun (WGS) entry which is preliminary data.</text>
</comment>
<dbReference type="AlphaFoldDB" id="A0AAD6RVX1"/>
<organism evidence="1 2">
    <name type="scientific">Mycena alexandri</name>
    <dbReference type="NCBI Taxonomy" id="1745969"/>
    <lineage>
        <taxon>Eukaryota</taxon>
        <taxon>Fungi</taxon>
        <taxon>Dikarya</taxon>
        <taxon>Basidiomycota</taxon>
        <taxon>Agaricomycotina</taxon>
        <taxon>Agaricomycetes</taxon>
        <taxon>Agaricomycetidae</taxon>
        <taxon>Agaricales</taxon>
        <taxon>Marasmiineae</taxon>
        <taxon>Mycenaceae</taxon>
        <taxon>Mycena</taxon>
    </lineage>
</organism>
<evidence type="ECO:0000313" key="2">
    <source>
        <dbReference type="Proteomes" id="UP001218188"/>
    </source>
</evidence>
<name>A0AAD6RVX1_9AGAR</name>
<evidence type="ECO:0000313" key="1">
    <source>
        <dbReference type="EMBL" id="KAJ7016288.1"/>
    </source>
</evidence>
<dbReference type="EMBL" id="JARJCM010000541">
    <property type="protein sequence ID" value="KAJ7016288.1"/>
    <property type="molecule type" value="Genomic_DNA"/>
</dbReference>
<accession>A0AAD6RVX1</accession>